<accession>A0A2H3NLD3</accession>
<dbReference type="Pfam" id="PF13692">
    <property type="entry name" value="Glyco_trans_1_4"/>
    <property type="match status" value="1"/>
</dbReference>
<evidence type="ECO:0000313" key="2">
    <source>
        <dbReference type="Proteomes" id="UP000221024"/>
    </source>
</evidence>
<proteinExistence type="predicted"/>
<protein>
    <recommendedName>
        <fullName evidence="3">Glycosyl transferase family 1 domain-containing protein</fullName>
    </recommendedName>
</protein>
<dbReference type="Proteomes" id="UP000221024">
    <property type="component" value="Unassembled WGS sequence"/>
</dbReference>
<comment type="caution">
    <text evidence="1">The sequence shown here is derived from an EMBL/GenBank/DDBJ whole genome shotgun (WGS) entry which is preliminary data.</text>
</comment>
<gene>
    <name evidence="1" type="ORF">CRI93_08945</name>
</gene>
<dbReference type="CDD" id="cd03801">
    <property type="entry name" value="GT4_PimA-like"/>
    <property type="match status" value="1"/>
</dbReference>
<dbReference type="SUPFAM" id="SSF53756">
    <property type="entry name" value="UDP-Glycosyltransferase/glycogen phosphorylase"/>
    <property type="match status" value="1"/>
</dbReference>
<organism evidence="1 2">
    <name type="scientific">Longimonas halophila</name>
    <dbReference type="NCBI Taxonomy" id="1469170"/>
    <lineage>
        <taxon>Bacteria</taxon>
        <taxon>Pseudomonadati</taxon>
        <taxon>Rhodothermota</taxon>
        <taxon>Rhodothermia</taxon>
        <taxon>Rhodothermales</taxon>
        <taxon>Salisaetaceae</taxon>
        <taxon>Longimonas</taxon>
    </lineage>
</organism>
<name>A0A2H3NLD3_9BACT</name>
<dbReference type="PANTHER" id="PTHR12526">
    <property type="entry name" value="GLYCOSYLTRANSFERASE"/>
    <property type="match status" value="1"/>
</dbReference>
<dbReference type="AlphaFoldDB" id="A0A2H3NLD3"/>
<dbReference type="PANTHER" id="PTHR12526:SF638">
    <property type="entry name" value="SPORE COAT PROTEIN SA"/>
    <property type="match status" value="1"/>
</dbReference>
<evidence type="ECO:0000313" key="1">
    <source>
        <dbReference type="EMBL" id="PEN06754.1"/>
    </source>
</evidence>
<evidence type="ECO:0008006" key="3">
    <source>
        <dbReference type="Google" id="ProtNLM"/>
    </source>
</evidence>
<dbReference type="GO" id="GO:0016757">
    <property type="term" value="F:glycosyltransferase activity"/>
    <property type="evidence" value="ECO:0007669"/>
    <property type="project" value="TreeGrafter"/>
</dbReference>
<dbReference type="OrthoDB" id="9771846at2"/>
<sequence length="410" mass="43471">MTLGYLHVGASEHGVHRYGALLAQAARGHLEGDVQEAKLTFSGTAQDAGRIDAALNALAEADVLHVQYEPAVWGGSAAAQNVTHFVRHVQSPYVVTVHDARDGYGVAARLKRLWAARNAAQSSRKGTGSAEKNTSGGYAGTAPWTAGYASMRRAWQFWHLERSNAQATRQMMHGAAAALVCTAPEQQRLAAVSGTTPLAVIPHFVEARALPDATAARAALGLADAEPVVTVLGFIHRQKGHDRVLRALPHLPDTAQLLFVGAPSDGEGRFASELRVDAEALGVAERMRITGYVDETTLNRYLAATDVAVCPFREAAASGSLSTWIAAGRPLVVSDLPLFAPYQAAAPEAVRIVADAENGAAWADAIRDQHATLAAGVGSVGALRNLQTRLALPTIIQRHMRWYTRAAPAS</sequence>
<dbReference type="RefSeq" id="WP_098062280.1">
    <property type="nucleotide sequence ID" value="NZ_PDEP01000007.1"/>
</dbReference>
<dbReference type="Gene3D" id="3.40.50.2000">
    <property type="entry name" value="Glycogen Phosphorylase B"/>
    <property type="match status" value="1"/>
</dbReference>
<keyword evidence="2" id="KW-1185">Reference proteome</keyword>
<reference evidence="1 2" key="1">
    <citation type="submission" date="2017-10" db="EMBL/GenBank/DDBJ databases">
        <title>Draft genome of Longimonas halophila.</title>
        <authorList>
            <person name="Goh K.M."/>
            <person name="Shamsir M.S."/>
            <person name="Lim S.W."/>
        </authorList>
    </citation>
    <scope>NUCLEOTIDE SEQUENCE [LARGE SCALE GENOMIC DNA]</scope>
    <source>
        <strain evidence="1 2">KCTC 42399</strain>
    </source>
</reference>
<dbReference type="EMBL" id="PDEP01000007">
    <property type="protein sequence ID" value="PEN06754.1"/>
    <property type="molecule type" value="Genomic_DNA"/>
</dbReference>